<evidence type="ECO:0000256" key="1">
    <source>
        <dbReference type="SAM" id="MobiDB-lite"/>
    </source>
</evidence>
<feature type="signal peptide" evidence="3">
    <location>
        <begin position="1"/>
        <end position="30"/>
    </location>
</feature>
<evidence type="ECO:0000256" key="3">
    <source>
        <dbReference type="SAM" id="SignalP"/>
    </source>
</evidence>
<evidence type="ECO:0008006" key="6">
    <source>
        <dbReference type="Google" id="ProtNLM"/>
    </source>
</evidence>
<protein>
    <recommendedName>
        <fullName evidence="6">GLUG domain-containing protein</fullName>
    </recommendedName>
</protein>
<keyword evidence="2" id="KW-0472">Membrane</keyword>
<feature type="compositionally biased region" description="Basic and acidic residues" evidence="1">
    <location>
        <begin position="1218"/>
        <end position="1233"/>
    </location>
</feature>
<dbReference type="Proteomes" id="UP000811365">
    <property type="component" value="Unassembled WGS sequence"/>
</dbReference>
<dbReference type="AlphaFoldDB" id="A0A9E1LZ29"/>
<keyword evidence="2" id="KW-1133">Transmembrane helix</keyword>
<keyword evidence="2" id="KW-0812">Transmembrane</keyword>
<dbReference type="Gene3D" id="2.160.20.110">
    <property type="match status" value="2"/>
</dbReference>
<accession>A0A9E1LZ29</accession>
<keyword evidence="3" id="KW-0732">Signal</keyword>
<evidence type="ECO:0000256" key="2">
    <source>
        <dbReference type="SAM" id="Phobius"/>
    </source>
</evidence>
<sequence>MKTSNHLLRRLTAALLAAVLALSIALPVFASDDGDTIYINSVSDLLSLAKSCAYDQWSVGKTVILQKDLSLEGMLWEPIPSFSGQFKGNGHTISDLTITGQYSPAGLFGIVEEQGSIESLSVRGIVSVSDSADTTTGGIVGINHGTLINCQFTGVVTGDSEVGGIVGRNESEGTIDHSTARAIVTGKSSTGGIAGYNLGAITGCTNVGSINTEYQEASLDTDGFTAKMVDQINNKIAAADDDATNSVTNVATDTGGIAGRSSGMILTSVNTGTVGYEHIGYNVGGIVGRTDGLVSGCINQGRVLGRKDVGGIAGQAEPYRELDLSKDTIKRLRSELDVLRGLVDDTTGVVENSTASISNSFSAMTSQMDTAIAAARQLDDQASDYGDEVADEIDRASTLLADTLTKLEPVMDTGEDAMTKLTDATGNLKWAMREMAAEMLMASSALSKTSSGLDKVSDAAEDGRDGMSAISEGIKQLLESVDTGDDSAASQAISTILTGYDSLSAEKKSDKNLKTGIELLKVANSVASVFTLGSGMAPAMKAVTAGMGLLRTASLLSNDSDIARATSQIASAIGTISTIATQMGGIVGSAAKSVSASDHPELAAALTKASDALDGMGSITDGIMDNIKDWVGNNGGGSIKDGLDQLSDASDKLSDAMDDLSDSLDLLKTDAALTSATLAHTSVALGQMQDGLGGLTDMMGQTRDILHWLNQQDPIKVPRPSAELTNTKDSLFDAVSAINDKMDDINSTMRTASNQLTDKMRAVTAQVSVVSNLMLDAVEEISDPGSKTIYEDESEDLIASQSDGKIENSINRGSIDADMNVGGIAGTMGVENLLDPEEDNKDEGTSLLRTSYTVSAVLTGNINEGSITAKKDMVGGIVGQEELGLVTACESYGDVTGVNQVGGIAGAASAKLRSNWAKCALSGEKYIGGIVGQGTDSDLTDGSLIAINNRAIVSVLEGQQYVGAVSGGQDGDFYGNLFVSDDLQGIDRLSRVGQAEPVTYETLLAQENVPDSFRKLTLTFKADGHIIKKINFDYGASFSLDDYPEIPQKNGYYAEWSTPVLDQLHTDTVVNVEYTPYIPSLSSSVTRENGRPVFFVDGFFGGSNAVQVIQQDITADVHGVTEQWLLEFTDDGNETHQIRYLTPGKAKGKVYVKQADGSWHKVETGSFGSYTTFTTTGTEVEVAFVPAKLPVWAFCAGGAALLVLLLLLAKRIKSKRGPKGEKPRREEKGKQPETADAPADELDTPISETDMQ</sequence>
<evidence type="ECO:0000313" key="5">
    <source>
        <dbReference type="Proteomes" id="UP000811365"/>
    </source>
</evidence>
<comment type="caution">
    <text evidence="4">The sequence shown here is derived from an EMBL/GenBank/DDBJ whole genome shotgun (WGS) entry which is preliminary data.</text>
</comment>
<proteinExistence type="predicted"/>
<feature type="region of interest" description="Disordered" evidence="1">
    <location>
        <begin position="1215"/>
        <end position="1252"/>
    </location>
</feature>
<gene>
    <name evidence="4" type="ORF">KH315_11350</name>
</gene>
<feature type="chain" id="PRO_5039238335" description="GLUG domain-containing protein" evidence="3">
    <location>
        <begin position="31"/>
        <end position="1252"/>
    </location>
</feature>
<organism evidence="4 5">
    <name type="scientific">Faecalibacterium prausnitzii</name>
    <dbReference type="NCBI Taxonomy" id="853"/>
    <lineage>
        <taxon>Bacteria</taxon>
        <taxon>Bacillati</taxon>
        <taxon>Bacillota</taxon>
        <taxon>Clostridia</taxon>
        <taxon>Eubacteriales</taxon>
        <taxon>Oscillospiraceae</taxon>
        <taxon>Faecalibacterium</taxon>
    </lineage>
</organism>
<dbReference type="EMBL" id="JAGZYH010000048">
    <property type="protein sequence ID" value="MBS6622739.1"/>
    <property type="molecule type" value="Genomic_DNA"/>
</dbReference>
<feature type="transmembrane region" description="Helical" evidence="2">
    <location>
        <begin position="1189"/>
        <end position="1209"/>
    </location>
</feature>
<reference evidence="4" key="1">
    <citation type="submission" date="2021-02" db="EMBL/GenBank/DDBJ databases">
        <title>Infant gut strain persistence is associated with maternal origin, phylogeny, and functional potential including surface adhesion and iron acquisition.</title>
        <authorList>
            <person name="Lou Y.C."/>
        </authorList>
    </citation>
    <scope>NUCLEOTIDE SEQUENCE</scope>
    <source>
        <strain evidence="4">L2_039_000G1_dasL2_039_000G1_maxbin2.maxbin.077</strain>
    </source>
</reference>
<name>A0A9E1LZ29_9FIRM</name>
<evidence type="ECO:0000313" key="4">
    <source>
        <dbReference type="EMBL" id="MBS6622739.1"/>
    </source>
</evidence>